<evidence type="ECO:0000313" key="1">
    <source>
        <dbReference type="EMBL" id="AAV40876.1"/>
    </source>
</evidence>
<sequence>MYIFSQNNVTRAKMSRAEFAAYSKDYKGKLDGEPSIMYPAYTGLLMVDFLTKKTALEQLSKVLTAGFISPQQARCIKSLLNSEEQDFFIEAVDRIYSIMQVMPKILEQDGKGDNAIAYLHYFTANTDFYITEKNIEDGITQAFGLVSFVSDYPEIGYISIEEVIKAGAEIDLHFEPKTLREIKQGL</sequence>
<accession>Q4L0U5</accession>
<organism evidence="1">
    <name type="scientific">Haemophilus influenzae biotype aegyptius</name>
    <dbReference type="NCBI Taxonomy" id="725"/>
    <lineage>
        <taxon>Bacteria</taxon>
        <taxon>Pseudomonadati</taxon>
        <taxon>Pseudomonadota</taxon>
        <taxon>Gammaproteobacteria</taxon>
        <taxon>Pasteurellales</taxon>
        <taxon>Pasteurellaceae</taxon>
        <taxon>Haemophilus</taxon>
    </lineage>
</organism>
<protein>
    <submittedName>
        <fullName evidence="1">Uncharacterized protein</fullName>
    </submittedName>
</protein>
<reference evidence="1" key="1">
    <citation type="submission" date="2004-06" db="EMBL/GenBank/DDBJ databases">
        <title>Haemophilus influenzae biogroup aegyptius pF1947 sequence.</title>
        <authorList>
            <person name="McGillivary G."/>
            <person name="Actis L.A."/>
        </authorList>
    </citation>
    <scope>NUCLEOTIDE SEQUENCE</scope>
    <source>
        <plasmid evidence="1">pF1947</plasmid>
    </source>
</reference>
<dbReference type="AlphaFoldDB" id="Q4L0U5"/>
<name>Q4L0U5_HAEIF</name>
<keyword evidence="1" id="KW-0614">Plasmid</keyword>
<geneLocation type="plasmid" evidence="1">
    <name>pF1947</name>
</geneLocation>
<dbReference type="RefSeq" id="WP_011282353.1">
    <property type="nucleotide sequence ID" value="NC_007206.1"/>
</dbReference>
<dbReference type="EMBL" id="AY647243">
    <property type="protein sequence ID" value="AAV40876.1"/>
    <property type="molecule type" value="Genomic_DNA"/>
</dbReference>
<proteinExistence type="predicted"/>